<dbReference type="InterPro" id="IPR045843">
    <property type="entry name" value="IND-like"/>
</dbReference>
<evidence type="ECO:0000256" key="1">
    <source>
        <dbReference type="ARBA" id="ARBA00004123"/>
    </source>
</evidence>
<comment type="caution">
    <text evidence="8">The sequence shown here is derived from an EMBL/GenBank/DDBJ whole genome shotgun (WGS) entry which is preliminary data.</text>
</comment>
<proteinExistence type="predicted"/>
<keyword evidence="4" id="KW-0804">Transcription</keyword>
<dbReference type="GO" id="GO:0046983">
    <property type="term" value="F:protein dimerization activity"/>
    <property type="evidence" value="ECO:0007669"/>
    <property type="project" value="InterPro"/>
</dbReference>
<dbReference type="Gene3D" id="4.10.280.10">
    <property type="entry name" value="Helix-loop-helix DNA-binding domain"/>
    <property type="match status" value="1"/>
</dbReference>
<accession>A0AAD7P6N4</accession>
<dbReference type="InterPro" id="IPR011598">
    <property type="entry name" value="bHLH_dom"/>
</dbReference>
<dbReference type="CDD" id="cd11393">
    <property type="entry name" value="bHLH_AtbHLH_like"/>
    <property type="match status" value="1"/>
</dbReference>
<organism evidence="8 9">
    <name type="scientific">Quillaja saponaria</name>
    <name type="common">Soap bark tree</name>
    <dbReference type="NCBI Taxonomy" id="32244"/>
    <lineage>
        <taxon>Eukaryota</taxon>
        <taxon>Viridiplantae</taxon>
        <taxon>Streptophyta</taxon>
        <taxon>Embryophyta</taxon>
        <taxon>Tracheophyta</taxon>
        <taxon>Spermatophyta</taxon>
        <taxon>Magnoliopsida</taxon>
        <taxon>eudicotyledons</taxon>
        <taxon>Gunneridae</taxon>
        <taxon>Pentapetalae</taxon>
        <taxon>rosids</taxon>
        <taxon>fabids</taxon>
        <taxon>Fabales</taxon>
        <taxon>Quillajaceae</taxon>
        <taxon>Quillaja</taxon>
    </lineage>
</organism>
<feature type="region of interest" description="Disordered" evidence="6">
    <location>
        <begin position="282"/>
        <end position="311"/>
    </location>
</feature>
<feature type="compositionally biased region" description="Basic and acidic residues" evidence="6">
    <location>
        <begin position="292"/>
        <end position="302"/>
    </location>
</feature>
<dbReference type="KEGG" id="qsa:O6P43_033667"/>
<dbReference type="EMBL" id="JARAOO010000014">
    <property type="protein sequence ID" value="KAJ7944233.1"/>
    <property type="molecule type" value="Genomic_DNA"/>
</dbReference>
<protein>
    <submittedName>
        <fullName evidence="8">Transcription factor protein</fullName>
    </submittedName>
</protein>
<evidence type="ECO:0000313" key="8">
    <source>
        <dbReference type="EMBL" id="KAJ7944233.1"/>
    </source>
</evidence>
<dbReference type="PANTHER" id="PTHR16223">
    <property type="entry name" value="TRANSCRIPTION FACTOR BHLH83-RELATED"/>
    <property type="match status" value="1"/>
</dbReference>
<keyword evidence="5" id="KW-0539">Nucleus</keyword>
<dbReference type="InterPro" id="IPR045239">
    <property type="entry name" value="bHLH95_bHLH"/>
</dbReference>
<sequence length="410" mass="45044">MESASFNLQHQLQELQLAEYCTSATQWYQSDYKSSTDHVWNPSSIYSGISSTNSYLTDQIAITNSSKESCPNKYTMIDSLLVTSSSPGQDYFSFYDGNSFPQQSESANTDLLLPTIKDETSNAFRRLNEMISTHSNTVSGQSHSLSSAVKEPHHHIITGQVHPDVELFYNSKSPDTNGGLSLSNRYSNNFGHVFPSSSMPTLDLSSSSISSPFSCSLGLNLQTLDLFTSTSPGGSSGQQSSYDVFGLSNEKSISKRHNNMQGSHPANRPNKLKISEFLGGVPRTKRSSSYSEPKESHAEAKKPRSSCPPLKVRKEKLGDRIAALQRLVAPFGKTDTASVLTEAIGYVQFLQDQIQTLSVPYMKPTHRKPVRIVQSGSQEGEDCVKSERDLRSRGLCLVPLSYASYINGCA</sequence>
<feature type="domain" description="BHLH" evidence="7">
    <location>
        <begin position="301"/>
        <end position="350"/>
    </location>
</feature>
<keyword evidence="2" id="KW-0805">Transcription regulation</keyword>
<dbReference type="SUPFAM" id="SSF47459">
    <property type="entry name" value="HLH, helix-loop-helix DNA-binding domain"/>
    <property type="match status" value="1"/>
</dbReference>
<keyword evidence="3" id="KW-0238">DNA-binding</keyword>
<gene>
    <name evidence="8" type="ORF">O6P43_033667</name>
</gene>
<dbReference type="GO" id="GO:0005634">
    <property type="term" value="C:nucleus"/>
    <property type="evidence" value="ECO:0007669"/>
    <property type="project" value="UniProtKB-SubCell"/>
</dbReference>
<dbReference type="AlphaFoldDB" id="A0AAD7P6N4"/>
<evidence type="ECO:0000259" key="7">
    <source>
        <dbReference type="PROSITE" id="PS50888"/>
    </source>
</evidence>
<keyword evidence="9" id="KW-1185">Reference proteome</keyword>
<dbReference type="Proteomes" id="UP001163823">
    <property type="component" value="Chromosome 14"/>
</dbReference>
<reference evidence="8" key="1">
    <citation type="journal article" date="2023" name="Science">
        <title>Elucidation of the pathway for biosynthesis of saponin adjuvants from the soapbark tree.</title>
        <authorList>
            <person name="Reed J."/>
            <person name="Orme A."/>
            <person name="El-Demerdash A."/>
            <person name="Owen C."/>
            <person name="Martin L.B.B."/>
            <person name="Misra R.C."/>
            <person name="Kikuchi S."/>
            <person name="Rejzek M."/>
            <person name="Martin A.C."/>
            <person name="Harkess A."/>
            <person name="Leebens-Mack J."/>
            <person name="Louveau T."/>
            <person name="Stephenson M.J."/>
            <person name="Osbourn A."/>
        </authorList>
    </citation>
    <scope>NUCLEOTIDE SEQUENCE</scope>
    <source>
        <strain evidence="8">S10</strain>
    </source>
</reference>
<evidence type="ECO:0000313" key="9">
    <source>
        <dbReference type="Proteomes" id="UP001163823"/>
    </source>
</evidence>
<evidence type="ECO:0000256" key="2">
    <source>
        <dbReference type="ARBA" id="ARBA00023015"/>
    </source>
</evidence>
<dbReference type="InterPro" id="IPR036638">
    <property type="entry name" value="HLH_DNA-bd_sf"/>
</dbReference>
<dbReference type="GO" id="GO:0000981">
    <property type="term" value="F:DNA-binding transcription factor activity, RNA polymerase II-specific"/>
    <property type="evidence" value="ECO:0007669"/>
    <property type="project" value="TreeGrafter"/>
</dbReference>
<evidence type="ECO:0000256" key="4">
    <source>
        <dbReference type="ARBA" id="ARBA00023163"/>
    </source>
</evidence>
<evidence type="ECO:0000256" key="3">
    <source>
        <dbReference type="ARBA" id="ARBA00023125"/>
    </source>
</evidence>
<evidence type="ECO:0000256" key="6">
    <source>
        <dbReference type="SAM" id="MobiDB-lite"/>
    </source>
</evidence>
<dbReference type="PANTHER" id="PTHR16223:SF56">
    <property type="entry name" value="TRANSCRIPTION FACTOR BHLH110"/>
    <property type="match status" value="1"/>
</dbReference>
<evidence type="ECO:0000256" key="5">
    <source>
        <dbReference type="ARBA" id="ARBA00023242"/>
    </source>
</evidence>
<comment type="subcellular location">
    <subcellularLocation>
        <location evidence="1">Nucleus</location>
    </subcellularLocation>
</comment>
<dbReference type="GO" id="GO:0000978">
    <property type="term" value="F:RNA polymerase II cis-regulatory region sequence-specific DNA binding"/>
    <property type="evidence" value="ECO:0007669"/>
    <property type="project" value="TreeGrafter"/>
</dbReference>
<dbReference type="PROSITE" id="PS50888">
    <property type="entry name" value="BHLH"/>
    <property type="match status" value="1"/>
</dbReference>
<name>A0AAD7P6N4_QUISA</name>